<feature type="compositionally biased region" description="Basic and acidic residues" evidence="2">
    <location>
        <begin position="391"/>
        <end position="402"/>
    </location>
</feature>
<dbReference type="Pfam" id="PF01302">
    <property type="entry name" value="CAP_GLY"/>
    <property type="match status" value="1"/>
</dbReference>
<dbReference type="EMBL" id="JAHRIO010070416">
    <property type="protein sequence ID" value="MEQ2181150.1"/>
    <property type="molecule type" value="Genomic_DNA"/>
</dbReference>
<feature type="region of interest" description="Disordered" evidence="2">
    <location>
        <begin position="366"/>
        <end position="411"/>
    </location>
</feature>
<dbReference type="PROSITE" id="PS50245">
    <property type="entry name" value="CAP_GLY_2"/>
    <property type="match status" value="1"/>
</dbReference>
<dbReference type="SUPFAM" id="SSF48403">
    <property type="entry name" value="Ankyrin repeat"/>
    <property type="match status" value="1"/>
</dbReference>
<protein>
    <submittedName>
        <fullName evidence="4">CAP-GLY domain-containing linker protein 3</fullName>
    </submittedName>
</protein>
<dbReference type="InterPro" id="IPR036859">
    <property type="entry name" value="CAP-Gly_dom_sf"/>
</dbReference>
<comment type="caution">
    <text evidence="4">The sequence shown here is derived from an EMBL/GenBank/DDBJ whole genome shotgun (WGS) entry which is preliminary data.</text>
</comment>
<evidence type="ECO:0000313" key="5">
    <source>
        <dbReference type="Proteomes" id="UP001476798"/>
    </source>
</evidence>
<sequence length="568" mass="62283">MVHPSAQAPLPKDYGTPYHLKYAVIDYTFTFFDPNDLACQEILTDPRTTIPELFAIIRQWVPQVQHKIDVIGNEILKRGCHVNDRDGLTDMTLLHYSCKAGAHGIGDPAAALRLTSQLILLGADVSLRSRWTNMNALHYAAYFDVPELIRVLLKASKPRVLNSTCSDFHYGTALHIAASNLCLSAVKCLLEHGANPTVRNDKGQVPAEVVPDPMDMSLDKAEAAMVAKDLKQLLQDAVPLSCNLPKATLPNYDNIPGNLMLAALGLKLGDRVVLDDMKARLHCDNYLVLVLKQFMIGSFNLVLSLCQTGTLRFCGTTEFASGQWVGVELDEPEGKNDGSVGGVRYFMCPPKLGIFAPVSKISKAVDQTQSSVTSTPRTPRIDLASRLAGRTKKEKEKKEKEKAQKKKTSVASLDPEGTNVEVGDQVLVAGQKLGIVRFYGKTDFAPGVCSPGSFTSGSFMKELKVTGLVSSWISLLGNMTARCSGSDTSAAYPNMECLLRPPVSRVSQPKRNFHTMRSPKDLTSESSISSVPLFSYFINCVLGYSLCEWVGPVWCWFLTLKQDKEDDS</sequence>
<dbReference type="InterPro" id="IPR000938">
    <property type="entry name" value="CAP-Gly_domain"/>
</dbReference>
<dbReference type="PANTHER" id="PTHR18916:SF77">
    <property type="entry name" value="CAP-GLY DOMAIN-CONTAINING LINKER PROTEIN 3"/>
    <property type="match status" value="1"/>
</dbReference>
<dbReference type="SMART" id="SM00248">
    <property type="entry name" value="ANK"/>
    <property type="match status" value="3"/>
</dbReference>
<evidence type="ECO:0000256" key="1">
    <source>
        <dbReference type="PROSITE-ProRule" id="PRU00023"/>
    </source>
</evidence>
<dbReference type="PROSITE" id="PS00845">
    <property type="entry name" value="CAP_GLY_1"/>
    <property type="match status" value="1"/>
</dbReference>
<proteinExistence type="predicted"/>
<evidence type="ECO:0000313" key="4">
    <source>
        <dbReference type="EMBL" id="MEQ2181150.1"/>
    </source>
</evidence>
<dbReference type="SUPFAM" id="SSF74924">
    <property type="entry name" value="Cap-Gly domain"/>
    <property type="match status" value="2"/>
</dbReference>
<name>A0ABV0PCG8_9TELE</name>
<evidence type="ECO:0000256" key="2">
    <source>
        <dbReference type="SAM" id="MobiDB-lite"/>
    </source>
</evidence>
<dbReference type="Pfam" id="PF12796">
    <property type="entry name" value="Ank_2"/>
    <property type="match status" value="1"/>
</dbReference>
<dbReference type="InterPro" id="IPR002110">
    <property type="entry name" value="Ankyrin_rpt"/>
</dbReference>
<dbReference type="SMART" id="SM01052">
    <property type="entry name" value="CAP_GLY"/>
    <property type="match status" value="2"/>
</dbReference>
<organism evidence="4 5">
    <name type="scientific">Goodea atripinnis</name>
    <dbReference type="NCBI Taxonomy" id="208336"/>
    <lineage>
        <taxon>Eukaryota</taxon>
        <taxon>Metazoa</taxon>
        <taxon>Chordata</taxon>
        <taxon>Craniata</taxon>
        <taxon>Vertebrata</taxon>
        <taxon>Euteleostomi</taxon>
        <taxon>Actinopterygii</taxon>
        <taxon>Neopterygii</taxon>
        <taxon>Teleostei</taxon>
        <taxon>Neoteleostei</taxon>
        <taxon>Acanthomorphata</taxon>
        <taxon>Ovalentaria</taxon>
        <taxon>Atherinomorphae</taxon>
        <taxon>Cyprinodontiformes</taxon>
        <taxon>Goodeidae</taxon>
        <taxon>Goodea</taxon>
    </lineage>
</organism>
<dbReference type="Gene3D" id="1.25.40.20">
    <property type="entry name" value="Ankyrin repeat-containing domain"/>
    <property type="match status" value="1"/>
</dbReference>
<evidence type="ECO:0000259" key="3">
    <source>
        <dbReference type="PROSITE" id="PS50245"/>
    </source>
</evidence>
<keyword evidence="1" id="KW-0040">ANK repeat</keyword>
<dbReference type="PROSITE" id="PS50088">
    <property type="entry name" value="ANK_REPEAT"/>
    <property type="match status" value="1"/>
</dbReference>
<dbReference type="Proteomes" id="UP001476798">
    <property type="component" value="Unassembled WGS sequence"/>
</dbReference>
<dbReference type="PROSITE" id="PS50297">
    <property type="entry name" value="ANK_REP_REGION"/>
    <property type="match status" value="1"/>
</dbReference>
<gene>
    <name evidence="4" type="primary">CLIP3</name>
    <name evidence="4" type="ORF">GOODEAATRI_008446</name>
</gene>
<feature type="domain" description="CAP-Gly" evidence="3">
    <location>
        <begin position="315"/>
        <end position="357"/>
    </location>
</feature>
<reference evidence="4 5" key="1">
    <citation type="submission" date="2021-06" db="EMBL/GenBank/DDBJ databases">
        <authorList>
            <person name="Palmer J.M."/>
        </authorList>
    </citation>
    <scope>NUCLEOTIDE SEQUENCE [LARGE SCALE GENOMIC DNA]</scope>
    <source>
        <strain evidence="4 5">GA_2019</strain>
        <tissue evidence="4">Muscle</tissue>
    </source>
</reference>
<dbReference type="Gene3D" id="2.30.30.190">
    <property type="entry name" value="CAP Gly-rich-like domain"/>
    <property type="match status" value="2"/>
</dbReference>
<feature type="compositionally biased region" description="Polar residues" evidence="2">
    <location>
        <begin position="366"/>
        <end position="377"/>
    </location>
</feature>
<feature type="repeat" description="ANK" evidence="1">
    <location>
        <begin position="169"/>
        <end position="201"/>
    </location>
</feature>
<accession>A0ABV0PCG8</accession>
<dbReference type="InterPro" id="IPR036770">
    <property type="entry name" value="Ankyrin_rpt-contain_sf"/>
</dbReference>
<dbReference type="PANTHER" id="PTHR18916">
    <property type="entry name" value="DYNACTIN 1-RELATED MICROTUBULE-BINDING"/>
    <property type="match status" value="1"/>
</dbReference>
<keyword evidence="5" id="KW-1185">Reference proteome</keyword>